<dbReference type="PANTHER" id="PTHR33254">
    <property type="entry name" value="4-HYDROXY-4-METHYL-2-OXOGLUTARATE ALDOLASE 3-RELATED"/>
    <property type="match status" value="1"/>
</dbReference>
<accession>A0A238LA65</accession>
<dbReference type="EC" id="4.1.3.17" evidence="10"/>
<evidence type="ECO:0000256" key="2">
    <source>
        <dbReference type="ARBA" id="ARBA00001968"/>
    </source>
</evidence>
<dbReference type="CDD" id="cd16841">
    <property type="entry name" value="RraA_family"/>
    <property type="match status" value="1"/>
</dbReference>
<feature type="binding site" evidence="9">
    <location>
        <begin position="74"/>
        <end position="77"/>
    </location>
    <ligand>
        <name>substrate</name>
    </ligand>
</feature>
<keyword evidence="9" id="KW-0460">Magnesium</keyword>
<dbReference type="EC" id="4.1.1.112" evidence="10"/>
<dbReference type="AlphaFoldDB" id="A0A238LA65"/>
<feature type="binding site" evidence="9">
    <location>
        <position position="97"/>
    </location>
    <ligand>
        <name>Mg(2+)</name>
        <dbReference type="ChEBI" id="CHEBI:18420"/>
    </ligand>
</feature>
<feature type="binding site" evidence="9">
    <location>
        <position position="96"/>
    </location>
    <ligand>
        <name>substrate</name>
    </ligand>
</feature>
<evidence type="ECO:0000256" key="5">
    <source>
        <dbReference type="ARBA" id="ARBA00022723"/>
    </source>
</evidence>
<organism evidence="11 12">
    <name type="scientific">Actibacterium lipolyticum</name>
    <dbReference type="NCBI Taxonomy" id="1524263"/>
    <lineage>
        <taxon>Bacteria</taxon>
        <taxon>Pseudomonadati</taxon>
        <taxon>Pseudomonadota</taxon>
        <taxon>Alphaproteobacteria</taxon>
        <taxon>Rhodobacterales</taxon>
        <taxon>Roseobacteraceae</taxon>
        <taxon>Actibacterium</taxon>
    </lineage>
</organism>
<dbReference type="EMBL" id="FXYE01000005">
    <property type="protein sequence ID" value="SMX51262.1"/>
    <property type="molecule type" value="Genomic_DNA"/>
</dbReference>
<evidence type="ECO:0000313" key="12">
    <source>
        <dbReference type="Proteomes" id="UP000202922"/>
    </source>
</evidence>
<evidence type="ECO:0000256" key="4">
    <source>
        <dbReference type="ARBA" id="ARBA00011233"/>
    </source>
</evidence>
<comment type="cofactor">
    <cofactor evidence="2 10">
        <name>a divalent metal cation</name>
        <dbReference type="ChEBI" id="CHEBI:60240"/>
    </cofactor>
</comment>
<comment type="cofactor">
    <cofactor evidence="9">
        <name>Mg(2+)</name>
        <dbReference type="ChEBI" id="CHEBI:18420"/>
    </cofactor>
</comment>
<dbReference type="GO" id="GO:0051252">
    <property type="term" value="P:regulation of RNA metabolic process"/>
    <property type="evidence" value="ECO:0007669"/>
    <property type="project" value="InterPro"/>
</dbReference>
<comment type="subunit">
    <text evidence="4 10">Homotrimer.</text>
</comment>
<dbReference type="NCBIfam" id="NF006875">
    <property type="entry name" value="PRK09372.1"/>
    <property type="match status" value="1"/>
</dbReference>
<sequence length="163" mass="17489">MKTTCDLHDEFGALLEVLPFGLTSYGGKARFAGRVETVKCFEDNSRMKELSQTDGKGRVLVVDAGGSVRNAVMGDMIAGAFVENGWAGMVIWGAVRDVQELRNLPIGVLALGHIPRPGKRRDDGQIGIEVRLGECRITPGAYLIADEEGAVVLPKDHPAPDMG</sequence>
<evidence type="ECO:0000256" key="6">
    <source>
        <dbReference type="ARBA" id="ARBA00023239"/>
    </source>
</evidence>
<dbReference type="GO" id="GO:0008948">
    <property type="term" value="F:oxaloacetate decarboxylase activity"/>
    <property type="evidence" value="ECO:0007669"/>
    <property type="project" value="UniProtKB-EC"/>
</dbReference>
<dbReference type="Proteomes" id="UP000202922">
    <property type="component" value="Unassembled WGS sequence"/>
</dbReference>
<evidence type="ECO:0000256" key="3">
    <source>
        <dbReference type="ARBA" id="ARBA00008621"/>
    </source>
</evidence>
<comment type="catalytic activity">
    <reaction evidence="1 10">
        <text>4-hydroxy-4-methyl-2-oxoglutarate = 2 pyruvate</text>
        <dbReference type="Rhea" id="RHEA:22748"/>
        <dbReference type="ChEBI" id="CHEBI:15361"/>
        <dbReference type="ChEBI" id="CHEBI:58276"/>
        <dbReference type="EC" id="4.1.3.17"/>
    </reaction>
</comment>
<dbReference type="GO" id="GO:0008428">
    <property type="term" value="F:ribonuclease inhibitor activity"/>
    <property type="evidence" value="ECO:0007669"/>
    <property type="project" value="InterPro"/>
</dbReference>
<keyword evidence="6 10" id="KW-0456">Lyase</keyword>
<gene>
    <name evidence="11" type="ORF">COL8621_03793</name>
</gene>
<keyword evidence="5 9" id="KW-0479">Metal-binding</keyword>
<dbReference type="PANTHER" id="PTHR33254:SF4">
    <property type="entry name" value="4-HYDROXY-4-METHYL-2-OXOGLUTARATE ALDOLASE 3-RELATED"/>
    <property type="match status" value="1"/>
</dbReference>
<evidence type="ECO:0000256" key="9">
    <source>
        <dbReference type="PIRSR" id="PIRSR605493-1"/>
    </source>
</evidence>
<dbReference type="InterPro" id="IPR036704">
    <property type="entry name" value="RraA/RraA-like_sf"/>
</dbReference>
<evidence type="ECO:0000313" key="11">
    <source>
        <dbReference type="EMBL" id="SMX51262.1"/>
    </source>
</evidence>
<evidence type="ECO:0000256" key="7">
    <source>
        <dbReference type="ARBA" id="ARBA00025046"/>
    </source>
</evidence>
<name>A0A238LA65_9RHOB</name>
<dbReference type="SUPFAM" id="SSF89562">
    <property type="entry name" value="RraA-like"/>
    <property type="match status" value="1"/>
</dbReference>
<comment type="function">
    <text evidence="7 10">Catalyzes the aldol cleavage of 4-hydroxy-4-methyl-2-oxoglutarate (HMG) into 2 molecules of pyruvate. Also contains a secondary oxaloacetate (OAA) decarboxylase activity due to the common pyruvate enolate transition state formed following C-C bond cleavage in the retro-aldol and decarboxylation reactions.</text>
</comment>
<dbReference type="Pfam" id="PF03737">
    <property type="entry name" value="RraA-like"/>
    <property type="match status" value="1"/>
</dbReference>
<evidence type="ECO:0000256" key="1">
    <source>
        <dbReference type="ARBA" id="ARBA00001342"/>
    </source>
</evidence>
<dbReference type="OrthoDB" id="9812532at2"/>
<dbReference type="InterPro" id="IPR005493">
    <property type="entry name" value="RraA/RraA-like"/>
</dbReference>
<dbReference type="NCBIfam" id="TIGR01935">
    <property type="entry name" value="NOT-MenG"/>
    <property type="match status" value="1"/>
</dbReference>
<evidence type="ECO:0000256" key="8">
    <source>
        <dbReference type="ARBA" id="ARBA00047973"/>
    </source>
</evidence>
<dbReference type="GO" id="GO:0046872">
    <property type="term" value="F:metal ion binding"/>
    <property type="evidence" value="ECO:0007669"/>
    <property type="project" value="UniProtKB-KW"/>
</dbReference>
<comment type="similarity">
    <text evidence="3 10">Belongs to the class II aldolase/RraA-like family.</text>
</comment>
<keyword evidence="12" id="KW-1185">Reference proteome</keyword>
<dbReference type="InterPro" id="IPR010203">
    <property type="entry name" value="RraA"/>
</dbReference>
<comment type="catalytic activity">
    <reaction evidence="8 10">
        <text>oxaloacetate + H(+) = pyruvate + CO2</text>
        <dbReference type="Rhea" id="RHEA:15641"/>
        <dbReference type="ChEBI" id="CHEBI:15361"/>
        <dbReference type="ChEBI" id="CHEBI:15378"/>
        <dbReference type="ChEBI" id="CHEBI:16452"/>
        <dbReference type="ChEBI" id="CHEBI:16526"/>
        <dbReference type="EC" id="4.1.1.112"/>
    </reaction>
</comment>
<evidence type="ECO:0000256" key="10">
    <source>
        <dbReference type="RuleBase" id="RU004338"/>
    </source>
</evidence>
<proteinExistence type="inferred from homology"/>
<reference evidence="12" key="1">
    <citation type="submission" date="2017-05" db="EMBL/GenBank/DDBJ databases">
        <authorList>
            <person name="Rodrigo-Torres L."/>
            <person name="Arahal R. D."/>
            <person name="Lucena T."/>
        </authorList>
    </citation>
    <scope>NUCLEOTIDE SEQUENCE [LARGE SCALE GENOMIC DNA]</scope>
    <source>
        <strain evidence="12">CECT 8621</strain>
    </source>
</reference>
<dbReference type="RefSeq" id="WP_093968953.1">
    <property type="nucleotide sequence ID" value="NZ_FXYE01000005.1"/>
</dbReference>
<dbReference type="Gene3D" id="3.50.30.40">
    <property type="entry name" value="Ribonuclease E inhibitor RraA/RraA-like"/>
    <property type="match status" value="1"/>
</dbReference>
<dbReference type="GO" id="GO:0047443">
    <property type="term" value="F:4-hydroxy-4-methyl-2-oxoglutarate aldolase activity"/>
    <property type="evidence" value="ECO:0007669"/>
    <property type="project" value="UniProtKB-EC"/>
</dbReference>
<protein>
    <recommendedName>
        <fullName evidence="10">4-hydroxy-4-methyl-2-oxoglutarate aldolase</fullName>
        <shortName evidence="10">HMG aldolase</shortName>
        <ecNumber evidence="10">4.1.1.112</ecNumber>
        <ecNumber evidence="10">4.1.3.17</ecNumber>
    </recommendedName>
    <alternativeName>
        <fullName evidence="10">Oxaloacetate decarboxylase</fullName>
    </alternativeName>
</protein>